<dbReference type="InterPro" id="IPR007218">
    <property type="entry name" value="DNA_pol_delta_4"/>
</dbReference>
<reference evidence="2 3" key="1">
    <citation type="submission" date="2019-02" db="EMBL/GenBank/DDBJ databases">
        <title>Genome sequencing of the rare red list fungi Antrodiella citrinella (Flaviporus citrinellus).</title>
        <authorList>
            <person name="Buettner E."/>
            <person name="Kellner H."/>
        </authorList>
    </citation>
    <scope>NUCLEOTIDE SEQUENCE [LARGE SCALE GENOMIC DNA]</scope>
    <source>
        <strain evidence="2 3">DSM 108506</strain>
    </source>
</reference>
<evidence type="ECO:0000313" key="3">
    <source>
        <dbReference type="Proteomes" id="UP000308730"/>
    </source>
</evidence>
<comment type="caution">
    <text evidence="2">The sequence shown here is derived from an EMBL/GenBank/DDBJ whole genome shotgun (WGS) entry which is preliminary data.</text>
</comment>
<dbReference type="GO" id="GO:0000731">
    <property type="term" value="P:DNA synthesis involved in DNA repair"/>
    <property type="evidence" value="ECO:0007669"/>
    <property type="project" value="InterPro"/>
</dbReference>
<evidence type="ECO:0008006" key="4">
    <source>
        <dbReference type="Google" id="ProtNLM"/>
    </source>
</evidence>
<feature type="compositionally biased region" description="Polar residues" evidence="1">
    <location>
        <begin position="8"/>
        <end position="28"/>
    </location>
</feature>
<evidence type="ECO:0000256" key="1">
    <source>
        <dbReference type="SAM" id="MobiDB-lite"/>
    </source>
</evidence>
<dbReference type="AlphaFoldDB" id="A0A4S4MVH0"/>
<organism evidence="2 3">
    <name type="scientific">Antrodiella citrinella</name>
    <dbReference type="NCBI Taxonomy" id="2447956"/>
    <lineage>
        <taxon>Eukaryota</taxon>
        <taxon>Fungi</taxon>
        <taxon>Dikarya</taxon>
        <taxon>Basidiomycota</taxon>
        <taxon>Agaricomycotina</taxon>
        <taxon>Agaricomycetes</taxon>
        <taxon>Polyporales</taxon>
        <taxon>Steccherinaceae</taxon>
        <taxon>Antrodiella</taxon>
    </lineage>
</organism>
<dbReference type="GO" id="GO:0003887">
    <property type="term" value="F:DNA-directed DNA polymerase activity"/>
    <property type="evidence" value="ECO:0007669"/>
    <property type="project" value="TreeGrafter"/>
</dbReference>
<dbReference type="PANTHER" id="PTHR14303">
    <property type="entry name" value="DNA POLYMERASE DELTA SUBUNIT 4"/>
    <property type="match status" value="1"/>
</dbReference>
<proteinExistence type="predicted"/>
<dbReference type="EMBL" id="SGPM01000134">
    <property type="protein sequence ID" value="THH29221.1"/>
    <property type="molecule type" value="Genomic_DNA"/>
</dbReference>
<dbReference type="Pfam" id="PF04081">
    <property type="entry name" value="DNA_pol_delta_4"/>
    <property type="match status" value="1"/>
</dbReference>
<dbReference type="Proteomes" id="UP000308730">
    <property type="component" value="Unassembled WGS sequence"/>
</dbReference>
<feature type="compositionally biased region" description="Basic and acidic residues" evidence="1">
    <location>
        <begin position="70"/>
        <end position="89"/>
    </location>
</feature>
<sequence>MSARKEPQSTSAALKQGRLQFNSRRATSANANGGKGKGKAPTTASSSDGLGKVGVVEDAEELTAGSRKRKLEDGEGKRTKRVFDSRQGEENSQDTTDVQEPTVTHAPAKLRLNDPKWKKPYAAAKEKMGYMQPIHAQAQNKIHHILRIFDLYARYLLPGHPAVYLFLIRSYEYGPCVGVTRLERWERAEALGLNPPPEVKDMLMTKEALEEDQYKQCVFHEYEV</sequence>
<dbReference type="GO" id="GO:0006261">
    <property type="term" value="P:DNA-templated DNA replication"/>
    <property type="evidence" value="ECO:0007669"/>
    <property type="project" value="TreeGrafter"/>
</dbReference>
<feature type="region of interest" description="Disordered" evidence="1">
    <location>
        <begin position="1"/>
        <end position="108"/>
    </location>
</feature>
<dbReference type="OrthoDB" id="337486at2759"/>
<feature type="compositionally biased region" description="Polar residues" evidence="1">
    <location>
        <begin position="93"/>
        <end position="102"/>
    </location>
</feature>
<dbReference type="PANTHER" id="PTHR14303:SF0">
    <property type="entry name" value="DNA POLYMERASE DELTA SUBUNIT 4"/>
    <property type="match status" value="1"/>
</dbReference>
<evidence type="ECO:0000313" key="2">
    <source>
        <dbReference type="EMBL" id="THH29221.1"/>
    </source>
</evidence>
<gene>
    <name evidence="2" type="ORF">EUX98_g4960</name>
</gene>
<dbReference type="GO" id="GO:0043625">
    <property type="term" value="C:delta DNA polymerase complex"/>
    <property type="evidence" value="ECO:0007669"/>
    <property type="project" value="TreeGrafter"/>
</dbReference>
<protein>
    <recommendedName>
        <fullName evidence="4">DNA polymerase delta subunit 4</fullName>
    </recommendedName>
</protein>
<name>A0A4S4MVH0_9APHY</name>
<keyword evidence="3" id="KW-1185">Reference proteome</keyword>
<accession>A0A4S4MVH0</accession>